<dbReference type="EMBL" id="DAKRPA010000186">
    <property type="protein sequence ID" value="DAZ95883.1"/>
    <property type="molecule type" value="Genomic_DNA"/>
</dbReference>
<accession>A0AAV2YQ36</accession>
<sequence>RPGYVHPWRLVNLVDKACTCGNCKTWSFLVFTQFLQQPWMGDRLRTCSGLRKCPLGTSKAPTYSPFFHDRR</sequence>
<reference evidence="1" key="2">
    <citation type="journal article" date="2023" name="Microbiol Resour">
        <title>Decontamination and Annotation of the Draft Genome Sequence of the Oomycete Lagenidium giganteum ARSEF 373.</title>
        <authorList>
            <person name="Morgan W.R."/>
            <person name="Tartar A."/>
        </authorList>
    </citation>
    <scope>NUCLEOTIDE SEQUENCE</scope>
    <source>
        <strain evidence="1">ARSEF 373</strain>
    </source>
</reference>
<dbReference type="AlphaFoldDB" id="A0AAV2YQ36"/>
<reference evidence="1" key="1">
    <citation type="submission" date="2022-11" db="EMBL/GenBank/DDBJ databases">
        <authorList>
            <person name="Morgan W.R."/>
            <person name="Tartar A."/>
        </authorList>
    </citation>
    <scope>NUCLEOTIDE SEQUENCE</scope>
    <source>
        <strain evidence="1">ARSEF 373</strain>
    </source>
</reference>
<evidence type="ECO:0000313" key="2">
    <source>
        <dbReference type="Proteomes" id="UP001146120"/>
    </source>
</evidence>
<proteinExistence type="predicted"/>
<feature type="non-terminal residue" evidence="1">
    <location>
        <position position="1"/>
    </location>
</feature>
<organism evidence="1 2">
    <name type="scientific">Lagenidium giganteum</name>
    <dbReference type="NCBI Taxonomy" id="4803"/>
    <lineage>
        <taxon>Eukaryota</taxon>
        <taxon>Sar</taxon>
        <taxon>Stramenopiles</taxon>
        <taxon>Oomycota</taxon>
        <taxon>Peronosporomycetes</taxon>
        <taxon>Pythiales</taxon>
        <taxon>Pythiaceae</taxon>
    </lineage>
</organism>
<gene>
    <name evidence="1" type="ORF">N0F65_009085</name>
</gene>
<comment type="caution">
    <text evidence="1">The sequence shown here is derived from an EMBL/GenBank/DDBJ whole genome shotgun (WGS) entry which is preliminary data.</text>
</comment>
<keyword evidence="2" id="KW-1185">Reference proteome</keyword>
<evidence type="ECO:0000313" key="1">
    <source>
        <dbReference type="EMBL" id="DAZ95883.1"/>
    </source>
</evidence>
<name>A0AAV2YQ36_9STRA</name>
<protein>
    <submittedName>
        <fullName evidence="1">Uncharacterized protein</fullName>
    </submittedName>
</protein>
<dbReference type="Proteomes" id="UP001146120">
    <property type="component" value="Unassembled WGS sequence"/>
</dbReference>